<dbReference type="PRINTS" id="PR00237">
    <property type="entry name" value="GPCRRHODOPSN"/>
</dbReference>
<evidence type="ECO:0000256" key="1">
    <source>
        <dbReference type="ARBA" id="ARBA00004651"/>
    </source>
</evidence>
<evidence type="ECO:0000256" key="2">
    <source>
        <dbReference type="ARBA" id="ARBA00022475"/>
    </source>
</evidence>
<accession>A0AA88TCH0</accession>
<feature type="transmembrane region" description="Helical" evidence="9">
    <location>
        <begin position="111"/>
        <end position="130"/>
    </location>
</feature>
<dbReference type="EMBL" id="JAUYZG010000021">
    <property type="protein sequence ID" value="KAK2874899.1"/>
    <property type="molecule type" value="Genomic_DNA"/>
</dbReference>
<keyword evidence="6 9" id="KW-0472">Membrane</keyword>
<evidence type="ECO:0000313" key="12">
    <source>
        <dbReference type="Proteomes" id="UP001187343"/>
    </source>
</evidence>
<evidence type="ECO:0000313" key="11">
    <source>
        <dbReference type="EMBL" id="KAK2874899.1"/>
    </source>
</evidence>
<evidence type="ECO:0000256" key="4">
    <source>
        <dbReference type="ARBA" id="ARBA00022989"/>
    </source>
</evidence>
<dbReference type="Proteomes" id="UP001187343">
    <property type="component" value="Unassembled WGS sequence"/>
</dbReference>
<gene>
    <name evidence="11" type="ORF">Q8A67_022052</name>
</gene>
<name>A0AA88TCH0_9TELE</name>
<evidence type="ECO:0000256" key="3">
    <source>
        <dbReference type="ARBA" id="ARBA00022692"/>
    </source>
</evidence>
<evidence type="ECO:0000256" key="8">
    <source>
        <dbReference type="ARBA" id="ARBA00023224"/>
    </source>
</evidence>
<feature type="transmembrane region" description="Helical" evidence="9">
    <location>
        <begin position="197"/>
        <end position="219"/>
    </location>
</feature>
<feature type="transmembrane region" description="Helical" evidence="9">
    <location>
        <begin position="20"/>
        <end position="42"/>
    </location>
</feature>
<keyword evidence="3 9" id="KW-0812">Transmembrane</keyword>
<evidence type="ECO:0000256" key="6">
    <source>
        <dbReference type="ARBA" id="ARBA00023136"/>
    </source>
</evidence>
<keyword evidence="4 9" id="KW-1133">Transmembrane helix</keyword>
<comment type="caution">
    <text evidence="11">The sequence shown here is derived from an EMBL/GenBank/DDBJ whole genome shotgun (WGS) entry which is preliminary data.</text>
</comment>
<keyword evidence="7" id="KW-0675">Receptor</keyword>
<organism evidence="11 12">
    <name type="scientific">Cirrhinus molitorella</name>
    <name type="common">mud carp</name>
    <dbReference type="NCBI Taxonomy" id="172907"/>
    <lineage>
        <taxon>Eukaryota</taxon>
        <taxon>Metazoa</taxon>
        <taxon>Chordata</taxon>
        <taxon>Craniata</taxon>
        <taxon>Vertebrata</taxon>
        <taxon>Euteleostomi</taxon>
        <taxon>Actinopterygii</taxon>
        <taxon>Neopterygii</taxon>
        <taxon>Teleostei</taxon>
        <taxon>Ostariophysi</taxon>
        <taxon>Cypriniformes</taxon>
        <taxon>Cyprinidae</taxon>
        <taxon>Labeoninae</taxon>
        <taxon>Labeonini</taxon>
        <taxon>Cirrhinus</taxon>
    </lineage>
</organism>
<evidence type="ECO:0000256" key="9">
    <source>
        <dbReference type="SAM" id="Phobius"/>
    </source>
</evidence>
<dbReference type="PANTHER" id="PTHR24230:SF31">
    <property type="entry name" value="GALANIN RECEPTOR TYPE 1"/>
    <property type="match status" value="1"/>
</dbReference>
<feature type="transmembrane region" description="Helical" evidence="9">
    <location>
        <begin position="150"/>
        <end position="171"/>
    </location>
</feature>
<keyword evidence="2" id="KW-1003">Cell membrane</keyword>
<reference evidence="11" key="1">
    <citation type="submission" date="2023-08" db="EMBL/GenBank/DDBJ databases">
        <title>Chromosome-level Genome Assembly of mud carp (Cirrhinus molitorella).</title>
        <authorList>
            <person name="Liu H."/>
        </authorList>
    </citation>
    <scope>NUCLEOTIDE SEQUENCE</scope>
    <source>
        <strain evidence="11">Prfri</strain>
        <tissue evidence="11">Muscle</tissue>
    </source>
</reference>
<dbReference type="AlphaFoldDB" id="A0AA88TCH0"/>
<feature type="domain" description="G-protein coupled receptors family 1 profile" evidence="10">
    <location>
        <begin position="34"/>
        <end position="307"/>
    </location>
</feature>
<evidence type="ECO:0000259" key="10">
    <source>
        <dbReference type="PROSITE" id="PS50262"/>
    </source>
</evidence>
<protein>
    <recommendedName>
        <fullName evidence="10">G-protein coupled receptors family 1 profile domain-containing protein</fullName>
    </recommendedName>
</protein>
<comment type="subcellular location">
    <subcellularLocation>
        <location evidence="1">Cell membrane</location>
        <topology evidence="1">Multi-pass membrane protein</topology>
    </subcellularLocation>
</comment>
<dbReference type="Pfam" id="PF00001">
    <property type="entry name" value="7tm_1"/>
    <property type="match status" value="1"/>
</dbReference>
<dbReference type="GO" id="GO:0005886">
    <property type="term" value="C:plasma membrane"/>
    <property type="evidence" value="ECO:0007669"/>
    <property type="project" value="UniProtKB-SubCell"/>
</dbReference>
<sequence>MDNGTNGSGNGPSDVQRVLVPIFDSFILVTGVVGHILVLIVICRTMRRGHGQPSGGRTGGLQQTNANGTDVLLLSLSVADLLLLSCLPYHTVAIATHHWPFGDFMCKSVSFLSAMCTAASAFTLAALAFARYIIVVHQSKAYKWRREGRLKVVAGVLWIPAVVLASPQFAWKTLVSGRDAREDLTCFNFLSDQGQLAYGLCHFLFAFAFPLGIIVIAYSKIYHYLKMTRRGRTTQTDHLEHYHVHVTQTSALLVLAFTLCWLPSYGLMFAQIAEVDKADGPTPHFGPFATFARIMATSSTVANPILYVFMSEKFRKELMDLGQGVLLQKHLLINTAWQHPATVCGVAARFQASAMERVEHRSLGLDCASEPIRTTVVVGSRGDTAKDITYWI</sequence>
<dbReference type="InterPro" id="IPR000276">
    <property type="entry name" value="GPCR_Rhodpsn"/>
</dbReference>
<evidence type="ECO:0000256" key="5">
    <source>
        <dbReference type="ARBA" id="ARBA00023040"/>
    </source>
</evidence>
<keyword evidence="8" id="KW-0807">Transducer</keyword>
<dbReference type="InterPro" id="IPR017452">
    <property type="entry name" value="GPCR_Rhodpsn_7TM"/>
</dbReference>
<dbReference type="PROSITE" id="PS50262">
    <property type="entry name" value="G_PROTEIN_RECEP_F1_2"/>
    <property type="match status" value="1"/>
</dbReference>
<dbReference type="GO" id="GO:0008528">
    <property type="term" value="F:G protein-coupled peptide receptor activity"/>
    <property type="evidence" value="ECO:0007669"/>
    <property type="project" value="TreeGrafter"/>
</dbReference>
<feature type="transmembrane region" description="Helical" evidence="9">
    <location>
        <begin position="71"/>
        <end position="91"/>
    </location>
</feature>
<dbReference type="GO" id="GO:0007218">
    <property type="term" value="P:neuropeptide signaling pathway"/>
    <property type="evidence" value="ECO:0007669"/>
    <property type="project" value="TreeGrafter"/>
</dbReference>
<dbReference type="SUPFAM" id="SSF81321">
    <property type="entry name" value="Family A G protein-coupled receptor-like"/>
    <property type="match status" value="1"/>
</dbReference>
<feature type="transmembrane region" description="Helical" evidence="9">
    <location>
        <begin position="285"/>
        <end position="309"/>
    </location>
</feature>
<evidence type="ECO:0000256" key="7">
    <source>
        <dbReference type="ARBA" id="ARBA00023170"/>
    </source>
</evidence>
<keyword evidence="5" id="KW-0297">G-protein coupled receptor</keyword>
<dbReference type="Gene3D" id="1.20.1070.10">
    <property type="entry name" value="Rhodopsin 7-helix transmembrane proteins"/>
    <property type="match status" value="1"/>
</dbReference>
<proteinExistence type="predicted"/>
<keyword evidence="12" id="KW-1185">Reference proteome</keyword>
<dbReference type="PANTHER" id="PTHR24230">
    <property type="entry name" value="G-PROTEIN COUPLED RECEPTOR"/>
    <property type="match status" value="1"/>
</dbReference>
<feature type="transmembrane region" description="Helical" evidence="9">
    <location>
        <begin position="251"/>
        <end position="273"/>
    </location>
</feature>